<organism evidence="2 3">
    <name type="scientific">Halalkalicoccus paucihalophilus</name>
    <dbReference type="NCBI Taxonomy" id="1008153"/>
    <lineage>
        <taxon>Archaea</taxon>
        <taxon>Methanobacteriati</taxon>
        <taxon>Methanobacteriota</taxon>
        <taxon>Stenosarchaea group</taxon>
        <taxon>Halobacteria</taxon>
        <taxon>Halobacteriales</taxon>
        <taxon>Halococcaceae</taxon>
        <taxon>Halalkalicoccus</taxon>
    </lineage>
</organism>
<dbReference type="RefSeq" id="WP_157078474.1">
    <property type="nucleotide sequence ID" value="NZ_LTAZ01000008.1"/>
</dbReference>
<evidence type="ECO:0000313" key="3">
    <source>
        <dbReference type="Proteomes" id="UP000075321"/>
    </source>
</evidence>
<comment type="caution">
    <text evidence="2">The sequence shown here is derived from an EMBL/GenBank/DDBJ whole genome shotgun (WGS) entry which is preliminary data.</text>
</comment>
<feature type="transmembrane region" description="Helical" evidence="1">
    <location>
        <begin position="26"/>
        <end position="46"/>
    </location>
</feature>
<proteinExistence type="predicted"/>
<name>A0A151ABH0_9EURY</name>
<reference evidence="2 3" key="1">
    <citation type="submission" date="2016-02" db="EMBL/GenBank/DDBJ databases">
        <title>Genome sequence of Halalkalicoccus paucihalophilus DSM 24557.</title>
        <authorList>
            <person name="Poehlein A."/>
            <person name="Daniel R."/>
        </authorList>
    </citation>
    <scope>NUCLEOTIDE SEQUENCE [LARGE SCALE GENOMIC DNA]</scope>
    <source>
        <strain evidence="2 3">DSM 24557</strain>
    </source>
</reference>
<gene>
    <name evidence="2" type="ORF">HAPAU_28670</name>
</gene>
<evidence type="ECO:0000256" key="1">
    <source>
        <dbReference type="SAM" id="Phobius"/>
    </source>
</evidence>
<keyword evidence="1" id="KW-0812">Transmembrane</keyword>
<sequence length="86" mass="8494">MSSRLVTPITHDRTGSGDTSFGVVRIARVLCGGAVLAGSIAAALIGGTVSMPTLTPMWLALLGGGIVSAWCSVSFLCGAAIVASTS</sequence>
<keyword evidence="3" id="KW-1185">Reference proteome</keyword>
<accession>A0A151ABH0</accession>
<evidence type="ECO:0000313" key="2">
    <source>
        <dbReference type="EMBL" id="KYH25046.1"/>
    </source>
</evidence>
<protein>
    <submittedName>
        <fullName evidence="2">Uncharacterized protein</fullName>
    </submittedName>
</protein>
<dbReference type="AlphaFoldDB" id="A0A151ABH0"/>
<keyword evidence="1" id="KW-1133">Transmembrane helix</keyword>
<feature type="transmembrane region" description="Helical" evidence="1">
    <location>
        <begin position="58"/>
        <end position="83"/>
    </location>
</feature>
<dbReference type="EMBL" id="LTAZ01000008">
    <property type="protein sequence ID" value="KYH25046.1"/>
    <property type="molecule type" value="Genomic_DNA"/>
</dbReference>
<dbReference type="PATRIC" id="fig|1008153.3.peg.2941"/>
<keyword evidence="1" id="KW-0472">Membrane</keyword>
<dbReference type="Proteomes" id="UP000075321">
    <property type="component" value="Unassembled WGS sequence"/>
</dbReference>